<proteinExistence type="predicted"/>
<reference evidence="1 2" key="1">
    <citation type="submission" date="2024-10" db="EMBL/GenBank/DDBJ databases">
        <title>Updated reference genomes for cyclostephanoid diatoms.</title>
        <authorList>
            <person name="Roberts W.R."/>
            <person name="Alverson A.J."/>
        </authorList>
    </citation>
    <scope>NUCLEOTIDE SEQUENCE [LARGE SCALE GENOMIC DNA]</scope>
    <source>
        <strain evidence="1 2">AJA228-03</strain>
    </source>
</reference>
<organism evidence="1 2">
    <name type="scientific">Cyclostephanos tholiformis</name>
    <dbReference type="NCBI Taxonomy" id="382380"/>
    <lineage>
        <taxon>Eukaryota</taxon>
        <taxon>Sar</taxon>
        <taxon>Stramenopiles</taxon>
        <taxon>Ochrophyta</taxon>
        <taxon>Bacillariophyta</taxon>
        <taxon>Coscinodiscophyceae</taxon>
        <taxon>Thalassiosirophycidae</taxon>
        <taxon>Stephanodiscales</taxon>
        <taxon>Stephanodiscaceae</taxon>
        <taxon>Cyclostephanos</taxon>
    </lineage>
</organism>
<accession>A0ABD3RYP1</accession>
<evidence type="ECO:0000313" key="1">
    <source>
        <dbReference type="EMBL" id="KAL3817358.1"/>
    </source>
</evidence>
<comment type="caution">
    <text evidence="1">The sequence shown here is derived from an EMBL/GenBank/DDBJ whole genome shotgun (WGS) entry which is preliminary data.</text>
</comment>
<protein>
    <submittedName>
        <fullName evidence="1">Uncharacterized protein</fullName>
    </submittedName>
</protein>
<evidence type="ECO:0000313" key="2">
    <source>
        <dbReference type="Proteomes" id="UP001530377"/>
    </source>
</evidence>
<gene>
    <name evidence="1" type="ORF">ACHAXA_004484</name>
</gene>
<name>A0ABD3RYP1_9STRA</name>
<dbReference type="Proteomes" id="UP001530377">
    <property type="component" value="Unassembled WGS sequence"/>
</dbReference>
<sequence length="62" mass="7178">MSCRRHGGSTIGRRRTCRRPLDEKTAVAIAWFSMDSMRCMYLRKETNISGSITMRIDHEVMA</sequence>
<dbReference type="EMBL" id="JALLPB020000107">
    <property type="protein sequence ID" value="KAL3817358.1"/>
    <property type="molecule type" value="Genomic_DNA"/>
</dbReference>
<dbReference type="AlphaFoldDB" id="A0ABD3RYP1"/>
<keyword evidence="2" id="KW-1185">Reference proteome</keyword>